<name>A0A3B0Y5L9_9ZZZZ</name>
<proteinExistence type="predicted"/>
<feature type="compositionally biased region" description="Basic and acidic residues" evidence="1">
    <location>
        <begin position="35"/>
        <end position="46"/>
    </location>
</feature>
<reference evidence="2" key="1">
    <citation type="submission" date="2018-06" db="EMBL/GenBank/DDBJ databases">
        <authorList>
            <person name="Zhirakovskaya E."/>
        </authorList>
    </citation>
    <scope>NUCLEOTIDE SEQUENCE</scope>
</reference>
<dbReference type="EMBL" id="UOFL01000003">
    <property type="protein sequence ID" value="VAW70827.1"/>
    <property type="molecule type" value="Genomic_DNA"/>
</dbReference>
<gene>
    <name evidence="2" type="ORF">MNBD_GAMMA12-310</name>
</gene>
<feature type="region of interest" description="Disordered" evidence="1">
    <location>
        <begin position="28"/>
        <end position="69"/>
    </location>
</feature>
<evidence type="ECO:0008006" key="3">
    <source>
        <dbReference type="Google" id="ProtNLM"/>
    </source>
</evidence>
<protein>
    <recommendedName>
        <fullName evidence="3">DUF4412 domain-containing protein</fullName>
    </recommendedName>
</protein>
<organism evidence="2">
    <name type="scientific">hydrothermal vent metagenome</name>
    <dbReference type="NCBI Taxonomy" id="652676"/>
    <lineage>
        <taxon>unclassified sequences</taxon>
        <taxon>metagenomes</taxon>
        <taxon>ecological metagenomes</taxon>
    </lineage>
</organism>
<evidence type="ECO:0000256" key="1">
    <source>
        <dbReference type="SAM" id="MobiDB-lite"/>
    </source>
</evidence>
<sequence>MNIQNKLFGLATLAITLVVTPIVRGNTSQPLSKVSTEKKASPDNKTNKASSENKLSKTKKIGNTSTVKSAMPQSKKISVSSTVVIYQDSEKGLDPYVTRYIINKEFMRIDDGKPGTGFVLLDRKKDIIYSISIENESILVIKNTSKKITRPAALVSKVVMLKQPKGLKLEGKPAQEFEVRVAGKVCQSSITVKGALPDFVKALTQYRIILASQHASNLFKTPVNMRDNCFMAYHIFDHGLHTSRGLIVRSSNSKGKKSMLQDYKKNQKTSPTLFSLPQKYSKFNAGQVP</sequence>
<dbReference type="AlphaFoldDB" id="A0A3B0Y5L9"/>
<accession>A0A3B0Y5L9</accession>
<evidence type="ECO:0000313" key="2">
    <source>
        <dbReference type="EMBL" id="VAW70827.1"/>
    </source>
</evidence>